<proteinExistence type="inferred from homology"/>
<dbReference type="PANTHER" id="PTHR37298">
    <property type="entry name" value="UPF0111 PROTEIN YKAA"/>
    <property type="match status" value="1"/>
</dbReference>
<dbReference type="InterPro" id="IPR015797">
    <property type="entry name" value="NUDIX_hydrolase-like_dom_sf"/>
</dbReference>
<dbReference type="Proteomes" id="UP000015531">
    <property type="component" value="Unassembled WGS sequence"/>
</dbReference>
<evidence type="ECO:0000313" key="3">
    <source>
        <dbReference type="EMBL" id="EQB10883.1"/>
    </source>
</evidence>
<dbReference type="CDD" id="cd04666">
    <property type="entry name" value="NUDIX_DIPP2_like_Nudt4"/>
    <property type="match status" value="1"/>
</dbReference>
<name>T0HFK8_9SPHN</name>
<dbReference type="GO" id="GO:0016462">
    <property type="term" value="F:pyrophosphatase activity"/>
    <property type="evidence" value="ECO:0007669"/>
    <property type="project" value="InterPro"/>
</dbReference>
<dbReference type="eggNOG" id="COG1392">
    <property type="taxonomic scope" value="Bacteria"/>
</dbReference>
<dbReference type="InterPro" id="IPR052912">
    <property type="entry name" value="UPF0111_domain"/>
</dbReference>
<reference evidence="3 4" key="1">
    <citation type="journal article" date="2013" name="Genome Announc.">
        <title>Draft Genome Sequence of Sphingobium lactosutens Strain DS20T, Isolated from a Hexachlorocyclohexane Dumpsite.</title>
        <authorList>
            <person name="Kumar R."/>
            <person name="Dwivedi V."/>
            <person name="Negi V."/>
            <person name="Khurana J.P."/>
            <person name="Lal R."/>
        </authorList>
    </citation>
    <scope>NUCLEOTIDE SEQUENCE [LARGE SCALE GENOMIC DNA]</scope>
    <source>
        <strain evidence="3 4">DS20</strain>
    </source>
</reference>
<dbReference type="SUPFAM" id="SSF55811">
    <property type="entry name" value="Nudix"/>
    <property type="match status" value="1"/>
</dbReference>
<evidence type="ECO:0000259" key="2">
    <source>
        <dbReference type="PROSITE" id="PS51462"/>
    </source>
</evidence>
<dbReference type="InterPro" id="IPR038078">
    <property type="entry name" value="PhoU-like_sf"/>
</dbReference>
<gene>
    <name evidence="3" type="ORF">RLDS_25960</name>
</gene>
<evidence type="ECO:0000313" key="4">
    <source>
        <dbReference type="Proteomes" id="UP000015531"/>
    </source>
</evidence>
<evidence type="ECO:0000256" key="1">
    <source>
        <dbReference type="ARBA" id="ARBA00008591"/>
    </source>
</evidence>
<dbReference type="InterPro" id="IPR047198">
    <property type="entry name" value="DDP-like_NUDIX"/>
</dbReference>
<dbReference type="Gene3D" id="1.20.58.220">
    <property type="entry name" value="Phosphate transport system protein phou homolog 2, domain 2"/>
    <property type="match status" value="1"/>
</dbReference>
<dbReference type="PANTHER" id="PTHR37298:SF1">
    <property type="entry name" value="UPF0111 PROTEIN YKAA"/>
    <property type="match status" value="1"/>
</dbReference>
<feature type="domain" description="Nudix hydrolase" evidence="2">
    <location>
        <begin position="2"/>
        <end position="135"/>
    </location>
</feature>
<dbReference type="AlphaFoldDB" id="T0HFK8"/>
<dbReference type="PATRIC" id="fig|1331060.3.peg.5042"/>
<dbReference type="PROSITE" id="PS51462">
    <property type="entry name" value="NUDIX"/>
    <property type="match status" value="1"/>
</dbReference>
<dbReference type="InterPro" id="IPR000086">
    <property type="entry name" value="NUDIX_hydrolase_dom"/>
</dbReference>
<dbReference type="InterPro" id="IPR018445">
    <property type="entry name" value="Put_Phosphate_transp_reg"/>
</dbReference>
<dbReference type="EMBL" id="ATDP01000109">
    <property type="protein sequence ID" value="EQB10883.1"/>
    <property type="molecule type" value="Genomic_DNA"/>
</dbReference>
<dbReference type="Pfam" id="PF01865">
    <property type="entry name" value="PhoU_div"/>
    <property type="match status" value="1"/>
</dbReference>
<comment type="caution">
    <text evidence="3">The sequence shown here is derived from an EMBL/GenBank/DDBJ whole genome shotgun (WGS) entry which is preliminary data.</text>
</comment>
<sequence>MRSMRQIAALPYTTAADGSMQILLITSRDTGRWVIPKGNRMKGLAGHRAAELEAFEEAGIQGIACPARIGRYRYDKRRRKGGSREAMVDVFPLAVTRHLPQWPEQGQRELRWFPLAEAAKAVDEPDLQSIIARFREPPADPGWFFRILIAMRDRQNERTGLLRWFHALMPKQGRFFEQFEDHATTLVAGADALARLMQGGPDMATHIRTISDQEHVADDIIRDVLKDVRRIFVTPFDRSAITDLIGVMDDAIDQMNQTAKAVALYEVTTFPPQMQDMSALIVECARITEEAIPLLRSLNLNAARLHDLTERLVKLEGHADILHEDGLKLLYAQAREGNPMDFIVGREIYSHLEKVTDRFEDVANEISGLVIDHA</sequence>
<dbReference type="Gene3D" id="3.90.79.10">
    <property type="entry name" value="Nucleoside Triphosphate Pyrophosphohydrolase"/>
    <property type="match status" value="1"/>
</dbReference>
<accession>T0HFK8</accession>
<organism evidence="3 4">
    <name type="scientific">Sphingobium lactosutens DS20</name>
    <dbReference type="NCBI Taxonomy" id="1331060"/>
    <lineage>
        <taxon>Bacteria</taxon>
        <taxon>Pseudomonadati</taxon>
        <taxon>Pseudomonadota</taxon>
        <taxon>Alphaproteobacteria</taxon>
        <taxon>Sphingomonadales</taxon>
        <taxon>Sphingomonadaceae</taxon>
        <taxon>Sphingobium</taxon>
    </lineage>
</organism>
<dbReference type="Pfam" id="PF00293">
    <property type="entry name" value="NUDIX"/>
    <property type="match status" value="1"/>
</dbReference>
<comment type="similarity">
    <text evidence="1">Belongs to the UPF0111 family.</text>
</comment>
<keyword evidence="4" id="KW-1185">Reference proteome</keyword>
<protein>
    <submittedName>
        <fullName evidence="3">Phosphate transport regulator</fullName>
    </submittedName>
</protein>